<accession>A0A167C0S1</accession>
<evidence type="ECO:0000256" key="1">
    <source>
        <dbReference type="SAM" id="SignalP"/>
    </source>
</evidence>
<proteinExistence type="predicted"/>
<name>A0A167C0S1_9GAMM</name>
<protein>
    <submittedName>
        <fullName evidence="2">Uncharacterized protein</fullName>
    </submittedName>
</protein>
<organism evidence="2 3">
    <name type="scientific">Pseudoalteromonas luteoviolacea NCIMB 1942</name>
    <dbReference type="NCBI Taxonomy" id="1365253"/>
    <lineage>
        <taxon>Bacteria</taxon>
        <taxon>Pseudomonadati</taxon>
        <taxon>Pseudomonadota</taxon>
        <taxon>Gammaproteobacteria</taxon>
        <taxon>Alteromonadales</taxon>
        <taxon>Pseudoalteromonadaceae</taxon>
        <taxon>Pseudoalteromonas</taxon>
    </lineage>
</organism>
<keyword evidence="1" id="KW-0732">Signal</keyword>
<dbReference type="Proteomes" id="UP000076587">
    <property type="component" value="Unassembled WGS sequence"/>
</dbReference>
<feature type="chain" id="PRO_5007884494" evidence="1">
    <location>
        <begin position="26"/>
        <end position="153"/>
    </location>
</feature>
<dbReference type="RefSeq" id="WP_063377198.1">
    <property type="nucleotide sequence ID" value="NZ_AUXT01000158.1"/>
</dbReference>
<gene>
    <name evidence="2" type="ORF">N482_10585</name>
</gene>
<dbReference type="PATRIC" id="fig|1365253.3.peg.2554"/>
<feature type="signal peptide" evidence="1">
    <location>
        <begin position="1"/>
        <end position="25"/>
    </location>
</feature>
<evidence type="ECO:0000313" key="3">
    <source>
        <dbReference type="Proteomes" id="UP000076587"/>
    </source>
</evidence>
<evidence type="ECO:0000313" key="2">
    <source>
        <dbReference type="EMBL" id="KZN47111.1"/>
    </source>
</evidence>
<comment type="caution">
    <text evidence="2">The sequence shown here is derived from an EMBL/GenBank/DDBJ whole genome shotgun (WGS) entry which is preliminary data.</text>
</comment>
<dbReference type="AlphaFoldDB" id="A0A167C0S1"/>
<dbReference type="EMBL" id="AUXT01000158">
    <property type="protein sequence ID" value="KZN47111.1"/>
    <property type="molecule type" value="Genomic_DNA"/>
</dbReference>
<reference evidence="2 3" key="1">
    <citation type="submission" date="2013-07" db="EMBL/GenBank/DDBJ databases">
        <title>Comparative Genomic and Metabolomic Analysis of Twelve Strains of Pseudoalteromonas luteoviolacea.</title>
        <authorList>
            <person name="Vynne N.G."/>
            <person name="Mansson M."/>
            <person name="Gram L."/>
        </authorList>
    </citation>
    <scope>NUCLEOTIDE SEQUENCE [LARGE SCALE GENOMIC DNA]</scope>
    <source>
        <strain evidence="2 3">NCIMB 1942</strain>
    </source>
</reference>
<dbReference type="OrthoDB" id="6316024at2"/>
<sequence length="153" mass="16962">MILKKRAFLPIISSLIIGYSSNSFAATTWVPISNGSVSFVIPLIPDETFPSPINMRKVVSGNTVSFFWDDIKHASKYLVQGLNSAGQWVDLKVVYSNQVTIDSTFNDYFQLRVTACNYNSCKGTGIASRSYAFNKKVIFIHTDLLGSPVVESH</sequence>